<evidence type="ECO:0000256" key="3">
    <source>
        <dbReference type="SAM" id="MobiDB-lite"/>
    </source>
</evidence>
<sequence length="71" mass="7880">MNGHDIDERALMNLVENLVGGNEEYNDIAKMFSQLINEINTKILELNKKNLKRTPVDQGNAAPPVRDASAS</sequence>
<dbReference type="Proteomes" id="UP000011300">
    <property type="component" value="Segment"/>
</dbReference>
<reference evidence="4 5" key="1">
    <citation type="journal article" date="2006" name="J. Virol.">
        <title>Genome of crocodilepox virus.</title>
        <authorList>
            <person name="Afonso C.L."/>
            <person name="Tulman E.R."/>
            <person name="Delhon G."/>
            <person name="Lu Z."/>
            <person name="Viljoen G.J."/>
            <person name="Wallace D.B."/>
            <person name="Kutish G.F."/>
            <person name="Rock D.L."/>
        </authorList>
    </citation>
    <scope>NUCLEOTIDE SEQUENCE [LARGE SCALE GENOMIC DNA]</scope>
    <source>
        <strain evidence="5">Isolate Crocodylus niloticus/Zimbabwe/Ume/2001</strain>
    </source>
</reference>
<dbReference type="KEGG" id="vg:4363404"/>
<protein>
    <submittedName>
        <fullName evidence="4">Virion core protein</fullName>
    </submittedName>
</protein>
<keyword evidence="2" id="KW-0597">Phosphoprotein</keyword>
<evidence type="ECO:0000313" key="4">
    <source>
        <dbReference type="EMBL" id="ABJ09042.1"/>
    </source>
</evidence>
<organismHost>
    <name type="scientific">Crocodylus niloticus</name>
    <name type="common">Nile crocodile</name>
    <name type="synonym">African crocodile</name>
    <dbReference type="NCBI Taxonomy" id="8501"/>
</organismHost>
<dbReference type="InterPro" id="IPR009257">
    <property type="entry name" value="Chordopox_A30L"/>
</dbReference>
<name>Q070A0_CPRVZ</name>
<keyword evidence="5" id="KW-1185">Reference proteome</keyword>
<gene>
    <name evidence="4" type="ORF">CRV151</name>
</gene>
<feature type="region of interest" description="Disordered" evidence="3">
    <location>
        <begin position="51"/>
        <end position="71"/>
    </location>
</feature>
<dbReference type="EMBL" id="DQ356948">
    <property type="protein sequence ID" value="ABJ09042.1"/>
    <property type="molecule type" value="Genomic_DNA"/>
</dbReference>
<dbReference type="RefSeq" id="YP_784341.1">
    <property type="nucleotide sequence ID" value="NC_008030.1"/>
</dbReference>
<organism evidence="4 5">
    <name type="scientific">Nile crocodilepox virus (isolate Crocodylus niloticus/Zimbabwe/Ume/2001)</name>
    <name type="common">CRV</name>
    <dbReference type="NCBI Taxonomy" id="1289473"/>
    <lineage>
        <taxon>Viruses</taxon>
        <taxon>Varidnaviria</taxon>
        <taxon>Bamfordvirae</taxon>
        <taxon>Nucleocytoviricota</taxon>
        <taxon>Pokkesviricetes</taxon>
        <taxon>Chitovirales</taxon>
        <taxon>Poxviridae</taxon>
        <taxon>Chordopoxvirinae</taxon>
        <taxon>Crocodylidpoxvirus</taxon>
        <taxon>Crocodylidpoxvirus nilecrocodilepox</taxon>
        <taxon>Nile crocodilepox virus</taxon>
    </lineage>
</organism>
<organismHost>
    <name type="scientific">Crocodylus porosus</name>
    <name type="common">Saltwater crocodile</name>
    <name type="synonym">Estuarine crocodile</name>
    <dbReference type="NCBI Taxonomy" id="8502"/>
</organismHost>
<organismHost>
    <name type="scientific">Crocodylus johnstoni</name>
    <name type="common">Australian freshwater crocodile</name>
    <dbReference type="NCBI Taxonomy" id="184234"/>
</organismHost>
<dbReference type="Pfam" id="PF06015">
    <property type="entry name" value="Chordopox_A30L"/>
    <property type="match status" value="1"/>
</dbReference>
<comment type="function">
    <text evidence="1">Required for the association between the dense viroplasm and the viral membranes to form the mature virion (MV).</text>
</comment>
<evidence type="ECO:0000313" key="5">
    <source>
        <dbReference type="Proteomes" id="UP000011300"/>
    </source>
</evidence>
<evidence type="ECO:0000256" key="1">
    <source>
        <dbReference type="ARBA" id="ARBA00003527"/>
    </source>
</evidence>
<dbReference type="GeneID" id="4363404"/>
<proteinExistence type="predicted"/>
<accession>Q070A0</accession>
<evidence type="ECO:0000256" key="2">
    <source>
        <dbReference type="ARBA" id="ARBA00022553"/>
    </source>
</evidence>